<dbReference type="Proteomes" id="UP000803844">
    <property type="component" value="Unassembled WGS sequence"/>
</dbReference>
<comment type="caution">
    <text evidence="2">The sequence shown here is derived from an EMBL/GenBank/DDBJ whole genome shotgun (WGS) entry which is preliminary data.</text>
</comment>
<dbReference type="EMBL" id="MU032349">
    <property type="protein sequence ID" value="KAF3763228.1"/>
    <property type="molecule type" value="Genomic_DNA"/>
</dbReference>
<accession>A0A9P4XYA6</accession>
<feature type="region of interest" description="Disordered" evidence="1">
    <location>
        <begin position="1"/>
        <end position="24"/>
    </location>
</feature>
<reference evidence="2" key="1">
    <citation type="journal article" date="2020" name="Phytopathology">
        <title>Genome sequence of the chestnut blight fungus Cryphonectria parasitica EP155: A fundamental resource for an archetypical invasive plant pathogen.</title>
        <authorList>
            <person name="Crouch J.A."/>
            <person name="Dawe A."/>
            <person name="Aerts A."/>
            <person name="Barry K."/>
            <person name="Churchill A.C.L."/>
            <person name="Grimwood J."/>
            <person name="Hillman B."/>
            <person name="Milgroom M.G."/>
            <person name="Pangilinan J."/>
            <person name="Smith M."/>
            <person name="Salamov A."/>
            <person name="Schmutz J."/>
            <person name="Yadav J."/>
            <person name="Grigoriev I.V."/>
            <person name="Nuss D."/>
        </authorList>
    </citation>
    <scope>NUCLEOTIDE SEQUENCE</scope>
    <source>
        <strain evidence="2">EP155</strain>
    </source>
</reference>
<sequence>MDATSTRETSQSHVNSTDADTPGNISVKCANCSSDAVASSNCTSPTFVVNGGNVTINIYHSPSATTAETVDGDLLQAVAAVGACEGNDSRLEHRQQSHENIEDFEPELDDTGRLPQVVVDNTKGPVQAQTSSDCPRDLEDNNMETQRLSSLSVITESNLKLRLRRCHLCKSDFNDKSNVARPDGSAPCSYHSGTLNRGIGGLEWTCCGERPITVDGRSALNICSPGCVGVYHQDKNEAWDPKTLTKYEPRRF</sequence>
<organism evidence="2 3">
    <name type="scientific">Cryphonectria parasitica (strain ATCC 38755 / EP155)</name>
    <dbReference type="NCBI Taxonomy" id="660469"/>
    <lineage>
        <taxon>Eukaryota</taxon>
        <taxon>Fungi</taxon>
        <taxon>Dikarya</taxon>
        <taxon>Ascomycota</taxon>
        <taxon>Pezizomycotina</taxon>
        <taxon>Sordariomycetes</taxon>
        <taxon>Sordariomycetidae</taxon>
        <taxon>Diaporthales</taxon>
        <taxon>Cryphonectriaceae</taxon>
        <taxon>Cryphonectria-Endothia species complex</taxon>
        <taxon>Cryphonectria</taxon>
    </lineage>
</organism>
<dbReference type="RefSeq" id="XP_040774189.1">
    <property type="nucleotide sequence ID" value="XM_040925665.1"/>
</dbReference>
<keyword evidence="3" id="KW-1185">Reference proteome</keyword>
<evidence type="ECO:0000313" key="3">
    <source>
        <dbReference type="Proteomes" id="UP000803844"/>
    </source>
</evidence>
<name>A0A9P4XYA6_CRYP1</name>
<feature type="compositionally biased region" description="Polar residues" evidence="1">
    <location>
        <begin position="1"/>
        <end position="19"/>
    </location>
</feature>
<protein>
    <submittedName>
        <fullName evidence="2">Uncharacterized protein</fullName>
    </submittedName>
</protein>
<dbReference type="GeneID" id="63842794"/>
<evidence type="ECO:0000256" key="1">
    <source>
        <dbReference type="SAM" id="MobiDB-lite"/>
    </source>
</evidence>
<gene>
    <name evidence="2" type="ORF">M406DRAFT_73851</name>
</gene>
<dbReference type="AlphaFoldDB" id="A0A9P4XYA6"/>
<proteinExistence type="predicted"/>
<evidence type="ECO:0000313" key="2">
    <source>
        <dbReference type="EMBL" id="KAF3763228.1"/>
    </source>
</evidence>